<evidence type="ECO:0000259" key="5">
    <source>
        <dbReference type="PROSITE" id="PS50178"/>
    </source>
</evidence>
<evidence type="ECO:0000313" key="6">
    <source>
        <dbReference type="EMBL" id="UYV65443.1"/>
    </source>
</evidence>
<dbReference type="SMART" id="SM00064">
    <property type="entry name" value="FYVE"/>
    <property type="match status" value="1"/>
</dbReference>
<dbReference type="SUPFAM" id="SSF57903">
    <property type="entry name" value="FYVE/PHD zinc finger"/>
    <property type="match status" value="1"/>
</dbReference>
<sequence length="126" mass="14202">MELEKIRQQGTEVRWQHEDDVSECGSCRDNFLTSNKTKFEAVPNMEAFTADSNMSADLRIPAVGPLLRSINWVHCSHCGQVFCQACCSKVVFSGPRQRPYQVCAVCHTLLDHTSAPYFSHQSTHPD</sequence>
<keyword evidence="2 4" id="KW-0863">Zinc-finger</keyword>
<evidence type="ECO:0000256" key="1">
    <source>
        <dbReference type="ARBA" id="ARBA00022723"/>
    </source>
</evidence>
<dbReference type="InterPro" id="IPR003914">
    <property type="entry name" value="Rabaptin"/>
</dbReference>
<protein>
    <submittedName>
        <fullName evidence="6">RABEP1</fullName>
    </submittedName>
</protein>
<dbReference type="InterPro" id="IPR013083">
    <property type="entry name" value="Znf_RING/FYVE/PHD"/>
</dbReference>
<feature type="domain" description="FYVE-type" evidence="5">
    <location>
        <begin position="18"/>
        <end position="111"/>
    </location>
</feature>
<dbReference type="InterPro" id="IPR000306">
    <property type="entry name" value="Znf_FYVE"/>
</dbReference>
<dbReference type="InterPro" id="IPR011011">
    <property type="entry name" value="Znf_FYVE_PHD"/>
</dbReference>
<dbReference type="PANTHER" id="PTHR31179:SF7">
    <property type="entry name" value="FYVE-TYPE DOMAIN-CONTAINING PROTEIN"/>
    <property type="match status" value="1"/>
</dbReference>
<dbReference type="PROSITE" id="PS50178">
    <property type="entry name" value="ZF_FYVE"/>
    <property type="match status" value="1"/>
</dbReference>
<evidence type="ECO:0000313" key="7">
    <source>
        <dbReference type="Proteomes" id="UP001235939"/>
    </source>
</evidence>
<dbReference type="Proteomes" id="UP001235939">
    <property type="component" value="Chromosome 03"/>
</dbReference>
<dbReference type="Gene3D" id="3.30.40.10">
    <property type="entry name" value="Zinc/RING finger domain, C3HC4 (zinc finger)"/>
    <property type="match status" value="1"/>
</dbReference>
<proteinExistence type="predicted"/>
<dbReference type="EMBL" id="CP092865">
    <property type="protein sequence ID" value="UYV65443.1"/>
    <property type="molecule type" value="Genomic_DNA"/>
</dbReference>
<accession>A0ABY6KC57</accession>
<gene>
    <name evidence="6" type="ORF">LAZ67_3004402</name>
</gene>
<keyword evidence="1" id="KW-0479">Metal-binding</keyword>
<keyword evidence="7" id="KW-1185">Reference proteome</keyword>
<reference evidence="6 7" key="1">
    <citation type="submission" date="2022-01" db="EMBL/GenBank/DDBJ databases">
        <title>A chromosomal length assembly of Cordylochernes scorpioides.</title>
        <authorList>
            <person name="Zeh D."/>
            <person name="Zeh J."/>
        </authorList>
    </citation>
    <scope>NUCLEOTIDE SEQUENCE [LARGE SCALE GENOMIC DNA]</scope>
    <source>
        <strain evidence="6">IN4F17</strain>
        <tissue evidence="6">Whole Body</tissue>
    </source>
</reference>
<evidence type="ECO:0000256" key="3">
    <source>
        <dbReference type="ARBA" id="ARBA00022833"/>
    </source>
</evidence>
<dbReference type="InterPro" id="IPR017455">
    <property type="entry name" value="Znf_FYVE-rel"/>
</dbReference>
<evidence type="ECO:0000256" key="4">
    <source>
        <dbReference type="PROSITE-ProRule" id="PRU00091"/>
    </source>
</evidence>
<keyword evidence="3" id="KW-0862">Zinc</keyword>
<dbReference type="PANTHER" id="PTHR31179">
    <property type="entry name" value="RAB GTPASE-BINDING EFFECTOR PROTEIN"/>
    <property type="match status" value="1"/>
</dbReference>
<organism evidence="6 7">
    <name type="scientific">Cordylochernes scorpioides</name>
    <dbReference type="NCBI Taxonomy" id="51811"/>
    <lineage>
        <taxon>Eukaryota</taxon>
        <taxon>Metazoa</taxon>
        <taxon>Ecdysozoa</taxon>
        <taxon>Arthropoda</taxon>
        <taxon>Chelicerata</taxon>
        <taxon>Arachnida</taxon>
        <taxon>Pseudoscorpiones</taxon>
        <taxon>Cheliferoidea</taxon>
        <taxon>Chernetidae</taxon>
        <taxon>Cordylochernes</taxon>
    </lineage>
</organism>
<name>A0ABY6KC57_9ARAC</name>
<evidence type="ECO:0000256" key="2">
    <source>
        <dbReference type="ARBA" id="ARBA00022771"/>
    </source>
</evidence>